<comment type="similarity">
    <text evidence="4 5">Belongs to the RNA methyltransferase RlmH family.</text>
</comment>
<dbReference type="InterPro" id="IPR029026">
    <property type="entry name" value="tRNA_m1G_MTases_N"/>
</dbReference>
<dbReference type="Pfam" id="PF02590">
    <property type="entry name" value="SPOUT_MTase"/>
    <property type="match status" value="1"/>
</dbReference>
<comment type="caution">
    <text evidence="6">The sequence shown here is derived from an EMBL/GenBank/DDBJ whole genome shotgun (WGS) entry which is preliminary data.</text>
</comment>
<keyword evidence="1 5" id="KW-0489">Methyltransferase</keyword>
<dbReference type="InterPro" id="IPR003742">
    <property type="entry name" value="RlmH-like"/>
</dbReference>
<dbReference type="EC" id="2.1.1.177" evidence="5"/>
<dbReference type="PIRSF" id="PIRSF004505">
    <property type="entry name" value="MT_bac"/>
    <property type="match status" value="1"/>
</dbReference>
<comment type="subunit">
    <text evidence="5">Homodimer.</text>
</comment>
<keyword evidence="2 5" id="KW-0808">Transferase</keyword>
<dbReference type="NCBIfam" id="TIGR00246">
    <property type="entry name" value="tRNA_RlmH_YbeA"/>
    <property type="match status" value="1"/>
</dbReference>
<keyword evidence="3 5" id="KW-0949">S-adenosyl-L-methionine</keyword>
<proteinExistence type="inferred from homology"/>
<dbReference type="RefSeq" id="WP_022986830.1">
    <property type="nucleotide sequence ID" value="NZ_QYYA01000003.1"/>
</dbReference>
<keyword evidence="7" id="KW-1185">Reference proteome</keyword>
<dbReference type="HAMAP" id="MF_00658">
    <property type="entry name" value="23SrRNA_methyltr_H"/>
    <property type="match status" value="1"/>
</dbReference>
<reference evidence="6 7" key="1">
    <citation type="submission" date="2018-09" db="EMBL/GenBank/DDBJ databases">
        <title>Alcanivorax profundi sp. nov., isolated from 1000 m-depth seawater of the Mariana Trench.</title>
        <authorList>
            <person name="Liu J."/>
        </authorList>
    </citation>
    <scope>NUCLEOTIDE SEQUENCE [LARGE SCALE GENOMIC DNA]</scope>
    <source>
        <strain evidence="6 7">MTEO17</strain>
    </source>
</reference>
<evidence type="ECO:0000256" key="4">
    <source>
        <dbReference type="ARBA" id="ARBA00038303"/>
    </source>
</evidence>
<evidence type="ECO:0000256" key="1">
    <source>
        <dbReference type="ARBA" id="ARBA00022603"/>
    </source>
</evidence>
<accession>A0A418XWG9</accession>
<evidence type="ECO:0000256" key="3">
    <source>
        <dbReference type="ARBA" id="ARBA00022691"/>
    </source>
</evidence>
<dbReference type="Proteomes" id="UP000283734">
    <property type="component" value="Unassembled WGS sequence"/>
</dbReference>
<dbReference type="AlphaFoldDB" id="A0A418XWG9"/>
<dbReference type="PANTHER" id="PTHR33603:SF1">
    <property type="entry name" value="RIBOSOMAL RNA LARGE SUBUNIT METHYLTRANSFERASE H"/>
    <property type="match status" value="1"/>
</dbReference>
<dbReference type="NCBIfam" id="NF000986">
    <property type="entry name" value="PRK00103.1-4"/>
    <property type="match status" value="1"/>
</dbReference>
<feature type="binding site" evidence="5">
    <location>
        <position position="105"/>
    </location>
    <ligand>
        <name>S-adenosyl-L-methionine</name>
        <dbReference type="ChEBI" id="CHEBI:59789"/>
    </ligand>
</feature>
<name>A0A418XWG9_9GAMM</name>
<protein>
    <recommendedName>
        <fullName evidence="5">Ribosomal RNA large subunit methyltransferase H</fullName>
        <ecNumber evidence="5">2.1.1.177</ecNumber>
    </recommendedName>
    <alternativeName>
        <fullName evidence="5">23S rRNA (pseudouridine1915-N3)-methyltransferase</fullName>
    </alternativeName>
    <alternativeName>
        <fullName evidence="5">23S rRNA m3Psi1915 methyltransferase</fullName>
    </alternativeName>
    <alternativeName>
        <fullName evidence="5">rRNA (pseudouridine-N3-)-methyltransferase RlmH</fullName>
    </alternativeName>
</protein>
<sequence>MRIFLLAVGTRMPGWVNDGFAEYQKRLPPDMRLELEEIPMPKRAKGDTASLVRSEADAIRKRLEKYPGAKTVALEVRGRALDTHALSHKLGELKDIGQDLVILVGGPDGLCPELSAQMQERWSLSNLTLPHPLVRVLLAEQLYRGWTLLTGHPYHR</sequence>
<dbReference type="CDD" id="cd18081">
    <property type="entry name" value="RlmH-like"/>
    <property type="match status" value="1"/>
</dbReference>
<dbReference type="SUPFAM" id="SSF75217">
    <property type="entry name" value="alpha/beta knot"/>
    <property type="match status" value="1"/>
</dbReference>
<gene>
    <name evidence="5 6" type="primary">rlmH</name>
    <name evidence="6" type="ORF">D4A39_10620</name>
</gene>
<dbReference type="PANTHER" id="PTHR33603">
    <property type="entry name" value="METHYLTRANSFERASE"/>
    <property type="match status" value="1"/>
</dbReference>
<dbReference type="InterPro" id="IPR029028">
    <property type="entry name" value="Alpha/beta_knot_MTases"/>
</dbReference>
<comment type="function">
    <text evidence="5">Specifically methylates the pseudouridine at position 1915 (m3Psi1915) in 23S rRNA.</text>
</comment>
<comment type="subcellular location">
    <subcellularLocation>
        <location evidence="5">Cytoplasm</location>
    </subcellularLocation>
</comment>
<keyword evidence="5" id="KW-0698">rRNA processing</keyword>
<dbReference type="GO" id="GO:0070038">
    <property type="term" value="F:rRNA (pseudouridine-N3-)-methyltransferase activity"/>
    <property type="evidence" value="ECO:0007669"/>
    <property type="project" value="UniProtKB-UniRule"/>
</dbReference>
<keyword evidence="5" id="KW-0963">Cytoplasm</keyword>
<dbReference type="OrthoDB" id="9806643at2"/>
<evidence type="ECO:0000313" key="6">
    <source>
        <dbReference type="EMBL" id="RJG17181.1"/>
    </source>
</evidence>
<feature type="binding site" evidence="5">
    <location>
        <position position="74"/>
    </location>
    <ligand>
        <name>S-adenosyl-L-methionine</name>
        <dbReference type="ChEBI" id="CHEBI:59789"/>
    </ligand>
</feature>
<feature type="binding site" evidence="5">
    <location>
        <begin position="124"/>
        <end position="129"/>
    </location>
    <ligand>
        <name>S-adenosyl-L-methionine</name>
        <dbReference type="ChEBI" id="CHEBI:59789"/>
    </ligand>
</feature>
<evidence type="ECO:0000256" key="2">
    <source>
        <dbReference type="ARBA" id="ARBA00022679"/>
    </source>
</evidence>
<evidence type="ECO:0000313" key="7">
    <source>
        <dbReference type="Proteomes" id="UP000283734"/>
    </source>
</evidence>
<evidence type="ECO:0000256" key="5">
    <source>
        <dbReference type="HAMAP-Rule" id="MF_00658"/>
    </source>
</evidence>
<dbReference type="EMBL" id="QYYA01000003">
    <property type="protein sequence ID" value="RJG17181.1"/>
    <property type="molecule type" value="Genomic_DNA"/>
</dbReference>
<organism evidence="6 7">
    <name type="scientific">Alcanivorax profundi</name>
    <dbReference type="NCBI Taxonomy" id="2338368"/>
    <lineage>
        <taxon>Bacteria</taxon>
        <taxon>Pseudomonadati</taxon>
        <taxon>Pseudomonadota</taxon>
        <taxon>Gammaproteobacteria</taxon>
        <taxon>Oceanospirillales</taxon>
        <taxon>Alcanivoracaceae</taxon>
        <taxon>Alcanivorax</taxon>
    </lineage>
</organism>
<dbReference type="Gene3D" id="3.40.1280.10">
    <property type="match status" value="1"/>
</dbReference>
<dbReference type="GO" id="GO:0005737">
    <property type="term" value="C:cytoplasm"/>
    <property type="evidence" value="ECO:0007669"/>
    <property type="project" value="UniProtKB-SubCell"/>
</dbReference>
<comment type="catalytic activity">
    <reaction evidence="5">
        <text>pseudouridine(1915) in 23S rRNA + S-adenosyl-L-methionine = N(3)-methylpseudouridine(1915) in 23S rRNA + S-adenosyl-L-homocysteine + H(+)</text>
        <dbReference type="Rhea" id="RHEA:42752"/>
        <dbReference type="Rhea" id="RHEA-COMP:10221"/>
        <dbReference type="Rhea" id="RHEA-COMP:10222"/>
        <dbReference type="ChEBI" id="CHEBI:15378"/>
        <dbReference type="ChEBI" id="CHEBI:57856"/>
        <dbReference type="ChEBI" id="CHEBI:59789"/>
        <dbReference type="ChEBI" id="CHEBI:65314"/>
        <dbReference type="ChEBI" id="CHEBI:74486"/>
        <dbReference type="EC" id="2.1.1.177"/>
    </reaction>
</comment>